<reference evidence="2" key="1">
    <citation type="submission" date="2023-03" db="EMBL/GenBank/DDBJ databases">
        <title>Edaphobacter sp.</title>
        <authorList>
            <person name="Huber K.J."/>
            <person name="Papendorf J."/>
            <person name="Pilke C."/>
            <person name="Bunk B."/>
            <person name="Sproeer C."/>
            <person name="Pester M."/>
        </authorList>
    </citation>
    <scope>NUCLEOTIDE SEQUENCE</scope>
    <source>
        <strain evidence="2">DSM 109919</strain>
        <strain evidence="3">DSM 109920</strain>
    </source>
</reference>
<keyword evidence="1" id="KW-0732">Signal</keyword>
<feature type="signal peptide" evidence="1">
    <location>
        <begin position="1"/>
        <end position="23"/>
    </location>
</feature>
<sequence>MKRKTALLLSVICLATLSVSAVAGTLVSISGGNCGGEDIAS</sequence>
<dbReference type="KEGG" id="epl:P4G45_05390"/>
<evidence type="ECO:0000256" key="1">
    <source>
        <dbReference type="SAM" id="SignalP"/>
    </source>
</evidence>
<dbReference type="EMBL" id="CP121194">
    <property type="protein sequence ID" value="XBH11164.1"/>
    <property type="molecule type" value="Genomic_DNA"/>
</dbReference>
<organism evidence="2">
    <name type="scientific">Edaphobacter paludis</name>
    <dbReference type="NCBI Taxonomy" id="3035702"/>
    <lineage>
        <taxon>Bacteria</taxon>
        <taxon>Pseudomonadati</taxon>
        <taxon>Acidobacteriota</taxon>
        <taxon>Terriglobia</taxon>
        <taxon>Terriglobales</taxon>
        <taxon>Acidobacteriaceae</taxon>
        <taxon>Edaphobacter</taxon>
    </lineage>
</organism>
<accession>A0AAU7D064</accession>
<name>A0AAU7D064_9BACT</name>
<dbReference type="AlphaFoldDB" id="A0AAU7D064"/>
<gene>
    <name evidence="2" type="ORF">P4G45_05390</name>
    <name evidence="3" type="ORF">P8936_05360</name>
</gene>
<proteinExistence type="predicted"/>
<dbReference type="EMBL" id="CP121195">
    <property type="protein sequence ID" value="XBH14591.1"/>
    <property type="molecule type" value="Genomic_DNA"/>
</dbReference>
<evidence type="ECO:0000313" key="3">
    <source>
        <dbReference type="EMBL" id="XBH14591.1"/>
    </source>
</evidence>
<dbReference type="RefSeq" id="WP_348268651.1">
    <property type="nucleotide sequence ID" value="NZ_CP121194.1"/>
</dbReference>
<accession>A0AAU7DB26</accession>
<evidence type="ECO:0000313" key="2">
    <source>
        <dbReference type="EMBL" id="XBH11164.1"/>
    </source>
</evidence>
<feature type="chain" id="PRO_5043288449" evidence="1">
    <location>
        <begin position="24"/>
        <end position="41"/>
    </location>
</feature>
<protein>
    <submittedName>
        <fullName evidence="2">Uncharacterized protein</fullName>
    </submittedName>
</protein>